<comment type="PTM">
    <text evidence="7">Glycosylated.</text>
</comment>
<evidence type="ECO:0000313" key="9">
    <source>
        <dbReference type="EMBL" id="ESO09148.1"/>
    </source>
</evidence>
<evidence type="ECO:0000313" key="10">
    <source>
        <dbReference type="EnsemblMetazoa" id="HelroP97933"/>
    </source>
</evidence>
<feature type="active site" description="Proton acceptor" evidence="5">
    <location>
        <position position="79"/>
    </location>
</feature>
<dbReference type="HOGENOM" id="CLU_049839_1_0_1"/>
<feature type="binding site" evidence="6">
    <location>
        <position position="227"/>
    </location>
    <ligand>
        <name>Ca(2+)</name>
        <dbReference type="ChEBI" id="CHEBI:29108"/>
        <label>1</label>
        <note>catalytic</note>
    </ligand>
</feature>
<dbReference type="InterPro" id="IPR011042">
    <property type="entry name" value="6-blade_b-propeller_TolB-like"/>
</dbReference>
<reference evidence="9 11" key="2">
    <citation type="journal article" date="2013" name="Nature">
        <title>Insights into bilaterian evolution from three spiralian genomes.</title>
        <authorList>
            <person name="Simakov O."/>
            <person name="Marletaz F."/>
            <person name="Cho S.J."/>
            <person name="Edsinger-Gonzales E."/>
            <person name="Havlak P."/>
            <person name="Hellsten U."/>
            <person name="Kuo D.H."/>
            <person name="Larsson T."/>
            <person name="Lv J."/>
            <person name="Arendt D."/>
            <person name="Savage R."/>
            <person name="Osoegawa K."/>
            <person name="de Jong P."/>
            <person name="Grimwood J."/>
            <person name="Chapman J.A."/>
            <person name="Shapiro H."/>
            <person name="Aerts A."/>
            <person name="Otillar R.P."/>
            <person name="Terry A.Y."/>
            <person name="Boore J.L."/>
            <person name="Grigoriev I.V."/>
            <person name="Lindberg D.R."/>
            <person name="Seaver E.C."/>
            <person name="Weisblat D.A."/>
            <person name="Putnam N.H."/>
            <person name="Rokhsar D.S."/>
        </authorList>
    </citation>
    <scope>NUCLEOTIDE SEQUENCE</scope>
</reference>
<dbReference type="eggNOG" id="ENOG502QUCT">
    <property type="taxonomic scope" value="Eukaryota"/>
</dbReference>
<evidence type="ECO:0000256" key="2">
    <source>
        <dbReference type="ARBA" id="ARBA00022801"/>
    </source>
</evidence>
<dbReference type="Pfam" id="PF01731">
    <property type="entry name" value="Arylesterase"/>
    <property type="match status" value="1"/>
</dbReference>
<keyword evidence="4 7" id="KW-0325">Glycoprotein</keyword>
<dbReference type="PRINTS" id="PR01785">
    <property type="entry name" value="PARAOXONASE"/>
</dbReference>
<dbReference type="AlphaFoldDB" id="T1G9J6"/>
<feature type="binding site" evidence="6">
    <location>
        <position position="20"/>
    </location>
    <ligand>
        <name>Ca(2+)</name>
        <dbReference type="ChEBI" id="CHEBI:29108"/>
        <label>1</label>
        <note>catalytic</note>
    </ligand>
</feature>
<evidence type="ECO:0000256" key="6">
    <source>
        <dbReference type="PIRSR" id="PIRSR602640-2"/>
    </source>
</evidence>
<dbReference type="EC" id="3.1.1.2" evidence="8"/>
<dbReference type="GO" id="GO:0046872">
    <property type="term" value="F:metal ion binding"/>
    <property type="evidence" value="ECO:0007669"/>
    <property type="project" value="UniProtKB-KW"/>
</dbReference>
<feature type="binding site" evidence="6">
    <location>
        <position position="184"/>
    </location>
    <ligand>
        <name>Ca(2+)</name>
        <dbReference type="ChEBI" id="CHEBI:29108"/>
        <label>1</label>
        <note>catalytic</note>
    </ligand>
</feature>
<feature type="binding site" evidence="6">
    <location>
        <position position="19"/>
    </location>
    <ligand>
        <name>Ca(2+)</name>
        <dbReference type="ChEBI" id="CHEBI:29108"/>
        <label>1</label>
        <note>catalytic</note>
    </ligand>
</feature>
<evidence type="ECO:0000256" key="1">
    <source>
        <dbReference type="ARBA" id="ARBA00008595"/>
    </source>
</evidence>
<comment type="similarity">
    <text evidence="1 8">Belongs to the paraoxonase family.</text>
</comment>
<dbReference type="OMA" id="MKIHDNW"/>
<dbReference type="KEGG" id="hro:HELRODRAFT_97933"/>
<feature type="binding site" evidence="6">
    <location>
        <position position="228"/>
    </location>
    <ligand>
        <name>Ca(2+)</name>
        <dbReference type="ChEBI" id="CHEBI:29108"/>
        <label>1</label>
        <note>catalytic</note>
    </ligand>
</feature>
<dbReference type="EMBL" id="KB096023">
    <property type="protein sequence ID" value="ESO09148.1"/>
    <property type="molecule type" value="Genomic_DNA"/>
</dbReference>
<keyword evidence="11" id="KW-1185">Reference proteome</keyword>
<keyword evidence="6 8" id="KW-0479">Metal-binding</keyword>
<dbReference type="GeneID" id="20217742"/>
<dbReference type="RefSeq" id="XP_009013170.1">
    <property type="nucleotide sequence ID" value="XM_009014922.1"/>
</dbReference>
<name>T1G9J6_HELRO</name>
<dbReference type="InterPro" id="IPR002640">
    <property type="entry name" value="Arylesterase"/>
</dbReference>
<gene>
    <name evidence="10" type="primary">20217742</name>
    <name evidence="9" type="ORF">HELRODRAFT_97933</name>
</gene>
<comment type="catalytic activity">
    <reaction evidence="8">
        <text>a phenyl acetate + H2O = a phenol + acetate + H(+)</text>
        <dbReference type="Rhea" id="RHEA:17309"/>
        <dbReference type="ChEBI" id="CHEBI:15377"/>
        <dbReference type="ChEBI" id="CHEBI:15378"/>
        <dbReference type="ChEBI" id="CHEBI:30089"/>
        <dbReference type="ChEBI" id="CHEBI:33853"/>
        <dbReference type="ChEBI" id="CHEBI:140310"/>
        <dbReference type="EC" id="3.1.1.2"/>
    </reaction>
</comment>
<protein>
    <recommendedName>
        <fullName evidence="8">Paraoxonase</fullName>
        <ecNumber evidence="8">3.1.1.2</ecNumber>
    </recommendedName>
</protein>
<keyword evidence="2 8" id="KW-0378">Hydrolase</keyword>
<dbReference type="Proteomes" id="UP000015101">
    <property type="component" value="Unassembled WGS sequence"/>
</dbReference>
<evidence type="ECO:0000256" key="5">
    <source>
        <dbReference type="PIRSR" id="PIRSR602640-1"/>
    </source>
</evidence>
<reference evidence="11" key="1">
    <citation type="submission" date="2012-12" db="EMBL/GenBank/DDBJ databases">
        <authorList>
            <person name="Hellsten U."/>
            <person name="Grimwood J."/>
            <person name="Chapman J.A."/>
            <person name="Shapiro H."/>
            <person name="Aerts A."/>
            <person name="Otillar R.P."/>
            <person name="Terry A.Y."/>
            <person name="Boore J.L."/>
            <person name="Simakov O."/>
            <person name="Marletaz F."/>
            <person name="Cho S.-J."/>
            <person name="Edsinger-Gonzales E."/>
            <person name="Havlak P."/>
            <person name="Kuo D.-H."/>
            <person name="Larsson T."/>
            <person name="Lv J."/>
            <person name="Arendt D."/>
            <person name="Savage R."/>
            <person name="Osoegawa K."/>
            <person name="de Jong P."/>
            <person name="Lindberg D.R."/>
            <person name="Seaver E.C."/>
            <person name="Weisblat D.A."/>
            <person name="Putnam N.H."/>
            <person name="Grigoriev I.V."/>
            <person name="Rokhsar D.S."/>
        </authorList>
    </citation>
    <scope>NUCLEOTIDE SEQUENCE</scope>
</reference>
<dbReference type="InParanoid" id="T1G9J6"/>
<dbReference type="EMBL" id="AMQM01003172">
    <property type="status" value="NOT_ANNOTATED_CDS"/>
    <property type="molecule type" value="Genomic_DNA"/>
</dbReference>
<dbReference type="CTD" id="20217742"/>
<dbReference type="InterPro" id="IPR051288">
    <property type="entry name" value="Serum_paraoxonase/arylesterase"/>
</dbReference>
<dbReference type="GO" id="GO:0004064">
    <property type="term" value="F:arylesterase activity"/>
    <property type="evidence" value="ECO:0007669"/>
    <property type="project" value="UniProtKB-UniRule"/>
</dbReference>
<evidence type="ECO:0000313" key="11">
    <source>
        <dbReference type="Proteomes" id="UP000015101"/>
    </source>
</evidence>
<keyword evidence="3 8" id="KW-1015">Disulfide bond</keyword>
<dbReference type="EnsemblMetazoa" id="HelroT97933">
    <property type="protein sequence ID" value="HelroP97933"/>
    <property type="gene ID" value="HelroG97933"/>
</dbReference>
<feature type="binding site" evidence="6">
    <location>
        <position position="132"/>
    </location>
    <ligand>
        <name>Ca(2+)</name>
        <dbReference type="ChEBI" id="CHEBI:29108"/>
        <label>1</label>
        <note>catalytic</note>
    </ligand>
</feature>
<evidence type="ECO:0000256" key="3">
    <source>
        <dbReference type="ARBA" id="ARBA00023157"/>
    </source>
</evidence>
<reference evidence="10" key="3">
    <citation type="submission" date="2015-06" db="UniProtKB">
        <authorList>
            <consortium name="EnsemblMetazoa"/>
        </authorList>
    </citation>
    <scope>IDENTIFICATION</scope>
</reference>
<proteinExistence type="inferred from homology"/>
<comment type="cofactor">
    <cofactor evidence="6 8">
        <name>Ca(2+)</name>
        <dbReference type="ChEBI" id="CHEBI:29108"/>
    </cofactor>
    <text evidence="6 8">Binds 2 calcium ions per subunit.</text>
</comment>
<keyword evidence="6 8" id="KW-0106">Calcium</keyword>
<organism evidence="10 11">
    <name type="scientific">Helobdella robusta</name>
    <name type="common">Californian leech</name>
    <dbReference type="NCBI Taxonomy" id="6412"/>
    <lineage>
        <taxon>Eukaryota</taxon>
        <taxon>Metazoa</taxon>
        <taxon>Spiralia</taxon>
        <taxon>Lophotrochozoa</taxon>
        <taxon>Annelida</taxon>
        <taxon>Clitellata</taxon>
        <taxon>Hirudinea</taxon>
        <taxon>Rhynchobdellida</taxon>
        <taxon>Glossiphoniidae</taxon>
        <taxon>Helobdella</taxon>
    </lineage>
</organism>
<dbReference type="PANTHER" id="PTHR11799:SF12">
    <property type="entry name" value="PARAOXONASE-RELATED"/>
    <property type="match status" value="1"/>
</dbReference>
<dbReference type="OrthoDB" id="423498at2759"/>
<dbReference type="PANTHER" id="PTHR11799">
    <property type="entry name" value="PARAOXONASE"/>
    <property type="match status" value="1"/>
</dbReference>
<dbReference type="SUPFAM" id="SSF63829">
    <property type="entry name" value="Calcium-dependent phosphotriesterase"/>
    <property type="match status" value="1"/>
</dbReference>
<feature type="glycosylation site" description="N-linked (GlcNAc...) asparagine" evidence="7">
    <location>
        <position position="228"/>
    </location>
</feature>
<accession>T1G9J6</accession>
<dbReference type="Gene3D" id="2.120.10.30">
    <property type="entry name" value="TolB, C-terminal domain"/>
    <property type="match status" value="1"/>
</dbReference>
<evidence type="ECO:0000256" key="8">
    <source>
        <dbReference type="RuleBase" id="RU368025"/>
    </source>
</evidence>
<evidence type="ECO:0000256" key="7">
    <source>
        <dbReference type="PIRSR" id="PIRSR602640-4"/>
    </source>
</evidence>
<sequence>MYVRRLKSFSITNAEFGSEDIKVLLNGKAFVSSGLQLFGEGKKNSVGRIFLFDFKKPHEKVLKLEVLDENSREIPLTPHGMDIWVDKKSGITYLYVVNHYAGMESVEKFQFLPELKLVRVKQFRDKNFILLNGLYMINEDQFYFTNSYYFNNAVEFLLGLKWGSVGFFDGAKAELVLKGLNFPNGIIKWKNFLAVGMITSEKLNLYSIGNDHFLTLNKSIDVGSGLDNLSLDPNNGDLILGCHPSIYRVVKHSADPDAFKAPSQILRLKYKEDETTELSEIYSNDGSEVSGSSVGVLYEDGMLIGTIYTDMLYCKLDRNKKSF</sequence>
<evidence type="ECO:0000256" key="4">
    <source>
        <dbReference type="ARBA" id="ARBA00023180"/>
    </source>
</evidence>